<evidence type="ECO:0000313" key="2">
    <source>
        <dbReference type="WBParaSite" id="TCNE_0001717101-mRNA-1"/>
    </source>
</evidence>
<dbReference type="AlphaFoldDB" id="A0A183V8V0"/>
<dbReference type="WBParaSite" id="TCNE_0001717101-mRNA-1">
    <property type="protein sequence ID" value="TCNE_0001717101-mRNA-1"/>
    <property type="gene ID" value="TCNE_0001717101"/>
</dbReference>
<reference evidence="2" key="1">
    <citation type="submission" date="2016-06" db="UniProtKB">
        <authorList>
            <consortium name="WormBaseParasite"/>
        </authorList>
    </citation>
    <scope>IDENTIFICATION</scope>
</reference>
<proteinExistence type="predicted"/>
<dbReference type="Proteomes" id="UP000050794">
    <property type="component" value="Unassembled WGS sequence"/>
</dbReference>
<name>A0A183V8V0_TOXCA</name>
<accession>A0A183V8V0</accession>
<sequence>LQNLSTPDATERLAGAMAPVIWALDTEATVTAVTATVAMGTELAFPSATVPDTILMEAATELHLTDTPTENKPANRFNIVAVDCCSNRTLVGCEG</sequence>
<organism evidence="1 2">
    <name type="scientific">Toxocara canis</name>
    <name type="common">Canine roundworm</name>
    <dbReference type="NCBI Taxonomy" id="6265"/>
    <lineage>
        <taxon>Eukaryota</taxon>
        <taxon>Metazoa</taxon>
        <taxon>Ecdysozoa</taxon>
        <taxon>Nematoda</taxon>
        <taxon>Chromadorea</taxon>
        <taxon>Rhabditida</taxon>
        <taxon>Spirurina</taxon>
        <taxon>Ascaridomorpha</taxon>
        <taxon>Ascaridoidea</taxon>
        <taxon>Toxocaridae</taxon>
        <taxon>Toxocara</taxon>
    </lineage>
</organism>
<keyword evidence="1" id="KW-1185">Reference proteome</keyword>
<protein>
    <submittedName>
        <fullName evidence="2">Coat protein</fullName>
    </submittedName>
</protein>
<evidence type="ECO:0000313" key="1">
    <source>
        <dbReference type="Proteomes" id="UP000050794"/>
    </source>
</evidence>